<dbReference type="AlphaFoldDB" id="A0A9W5WUT0"/>
<feature type="domain" description="J" evidence="2">
    <location>
        <begin position="13"/>
        <end position="79"/>
    </location>
</feature>
<feature type="region of interest" description="Disordered" evidence="1">
    <location>
        <begin position="155"/>
        <end position="252"/>
    </location>
</feature>
<dbReference type="SUPFAM" id="SSF46565">
    <property type="entry name" value="Chaperone J-domain"/>
    <property type="match status" value="1"/>
</dbReference>
<dbReference type="Pfam" id="PF00226">
    <property type="entry name" value="DnaJ"/>
    <property type="match status" value="1"/>
</dbReference>
<evidence type="ECO:0000313" key="4">
    <source>
        <dbReference type="Proteomes" id="UP001057455"/>
    </source>
</evidence>
<proteinExistence type="predicted"/>
<dbReference type="InterPro" id="IPR001623">
    <property type="entry name" value="DnaJ_domain"/>
</dbReference>
<dbReference type="OrthoDB" id="10250354at2759"/>
<gene>
    <name evidence="3" type="ORF">BaOVIS_015830</name>
</gene>
<protein>
    <recommendedName>
        <fullName evidence="2">J domain-containing protein</fullName>
    </recommendedName>
</protein>
<sequence>MWTGSGGHPDPEGFYKVLGVKPDANIEEIKRKYKALAIKWHPDKNPTNAAQATEMFQKISRAYETLSDPQKRAEYDSNGYYEDVTSGSDAGYFSHGDFGGFHFGRSYFEAGWDFDDVMNNAFSFPRMFGMGGMGFDPFEGFGNFDMPMQWSSSVSSSTFRGGRSRRDSTGNRRSAGMFSASTSITTTERVLPDGSIEVTTTEESVDQNGTRKTKTVKEVRAPGNQHRNPMLSQNSRTRNGGSSTIASKRRPM</sequence>
<evidence type="ECO:0000313" key="3">
    <source>
        <dbReference type="EMBL" id="GFE54179.1"/>
    </source>
</evidence>
<reference evidence="3" key="1">
    <citation type="submission" date="2019-12" db="EMBL/GenBank/DDBJ databases">
        <title>Genome sequence of Babesia ovis.</title>
        <authorList>
            <person name="Yamagishi J."/>
            <person name="Sevinc F."/>
            <person name="Xuan X."/>
        </authorList>
    </citation>
    <scope>NUCLEOTIDE SEQUENCE</scope>
    <source>
        <strain evidence="3">Selcuk</strain>
    </source>
</reference>
<evidence type="ECO:0000259" key="2">
    <source>
        <dbReference type="PROSITE" id="PS50076"/>
    </source>
</evidence>
<keyword evidence="4" id="KW-1185">Reference proteome</keyword>
<dbReference type="EMBL" id="BLIY01000010">
    <property type="protein sequence ID" value="GFE54179.1"/>
    <property type="molecule type" value="Genomic_DNA"/>
</dbReference>
<dbReference type="PRINTS" id="PR00625">
    <property type="entry name" value="JDOMAIN"/>
</dbReference>
<comment type="caution">
    <text evidence="3">The sequence shown here is derived from an EMBL/GenBank/DDBJ whole genome shotgun (WGS) entry which is preliminary data.</text>
</comment>
<dbReference type="InterPro" id="IPR050817">
    <property type="entry name" value="DjlA_DnaK_co-chaperone"/>
</dbReference>
<dbReference type="CDD" id="cd06257">
    <property type="entry name" value="DnaJ"/>
    <property type="match status" value="1"/>
</dbReference>
<feature type="compositionally biased region" description="Polar residues" evidence="1">
    <location>
        <begin position="179"/>
        <end position="188"/>
    </location>
</feature>
<evidence type="ECO:0000256" key="1">
    <source>
        <dbReference type="SAM" id="MobiDB-lite"/>
    </source>
</evidence>
<dbReference type="InterPro" id="IPR036869">
    <property type="entry name" value="J_dom_sf"/>
</dbReference>
<organism evidence="3 4">
    <name type="scientific">Babesia ovis</name>
    <dbReference type="NCBI Taxonomy" id="5869"/>
    <lineage>
        <taxon>Eukaryota</taxon>
        <taxon>Sar</taxon>
        <taxon>Alveolata</taxon>
        <taxon>Apicomplexa</taxon>
        <taxon>Aconoidasida</taxon>
        <taxon>Piroplasmida</taxon>
        <taxon>Babesiidae</taxon>
        <taxon>Babesia</taxon>
    </lineage>
</organism>
<dbReference type="Gene3D" id="1.10.287.110">
    <property type="entry name" value="DnaJ domain"/>
    <property type="match status" value="1"/>
</dbReference>
<dbReference type="Proteomes" id="UP001057455">
    <property type="component" value="Unassembled WGS sequence"/>
</dbReference>
<dbReference type="PROSITE" id="PS00636">
    <property type="entry name" value="DNAJ_1"/>
    <property type="match status" value="1"/>
</dbReference>
<feature type="compositionally biased region" description="Polar residues" evidence="1">
    <location>
        <begin position="225"/>
        <end position="246"/>
    </location>
</feature>
<name>A0A9W5WUT0_BABOV</name>
<dbReference type="PROSITE" id="PS50076">
    <property type="entry name" value="DNAJ_2"/>
    <property type="match status" value="1"/>
</dbReference>
<dbReference type="PANTHER" id="PTHR24074">
    <property type="entry name" value="CO-CHAPERONE PROTEIN DJLA"/>
    <property type="match status" value="1"/>
</dbReference>
<feature type="compositionally biased region" description="Polar residues" evidence="1">
    <location>
        <begin position="197"/>
        <end position="210"/>
    </location>
</feature>
<dbReference type="SMART" id="SM00271">
    <property type="entry name" value="DnaJ"/>
    <property type="match status" value="1"/>
</dbReference>
<accession>A0A9W5WUT0</accession>
<dbReference type="InterPro" id="IPR018253">
    <property type="entry name" value="DnaJ_domain_CS"/>
</dbReference>